<feature type="non-terminal residue" evidence="1">
    <location>
        <position position="1"/>
    </location>
</feature>
<name>X1RRK7_9ZZZZ</name>
<dbReference type="AlphaFoldDB" id="X1RRK7"/>
<accession>X1RRK7</accession>
<evidence type="ECO:0000313" key="1">
    <source>
        <dbReference type="EMBL" id="GAI83293.1"/>
    </source>
</evidence>
<protein>
    <submittedName>
        <fullName evidence="1">Uncharacterized protein</fullName>
    </submittedName>
</protein>
<gene>
    <name evidence="1" type="ORF">S12H4_17114</name>
</gene>
<proteinExistence type="predicted"/>
<organism evidence="1">
    <name type="scientific">marine sediment metagenome</name>
    <dbReference type="NCBI Taxonomy" id="412755"/>
    <lineage>
        <taxon>unclassified sequences</taxon>
        <taxon>metagenomes</taxon>
        <taxon>ecological metagenomes</taxon>
    </lineage>
</organism>
<comment type="caution">
    <text evidence="1">The sequence shown here is derived from an EMBL/GenBank/DDBJ whole genome shotgun (WGS) entry which is preliminary data.</text>
</comment>
<dbReference type="EMBL" id="BARW01008334">
    <property type="protein sequence ID" value="GAI83293.1"/>
    <property type="molecule type" value="Genomic_DNA"/>
</dbReference>
<sequence>EEEYNNEWKKRFEQLEKWLEKNDNKLERQRNKRLKKDI</sequence>
<reference evidence="1" key="1">
    <citation type="journal article" date="2014" name="Front. Microbiol.">
        <title>High frequency of phylogenetically diverse reductive dehalogenase-homologous genes in deep subseafloor sedimentary metagenomes.</title>
        <authorList>
            <person name="Kawai M."/>
            <person name="Futagami T."/>
            <person name="Toyoda A."/>
            <person name="Takaki Y."/>
            <person name="Nishi S."/>
            <person name="Hori S."/>
            <person name="Arai W."/>
            <person name="Tsubouchi T."/>
            <person name="Morono Y."/>
            <person name="Uchiyama I."/>
            <person name="Ito T."/>
            <person name="Fujiyama A."/>
            <person name="Inagaki F."/>
            <person name="Takami H."/>
        </authorList>
    </citation>
    <scope>NUCLEOTIDE SEQUENCE</scope>
    <source>
        <strain evidence="1">Expedition CK06-06</strain>
    </source>
</reference>